<gene>
    <name evidence="1" type="ORF">AB406_1176</name>
</gene>
<dbReference type="AlphaFoldDB" id="A0A1S7DSN7"/>
<dbReference type="EMBL" id="CP011859">
    <property type="protein sequence ID" value="AQY22124.1"/>
    <property type="molecule type" value="Genomic_DNA"/>
</dbReference>
<proteinExistence type="predicted"/>
<sequence length="38" mass="4548">MFLLFICIDYQVDKNNIIKINKKSWIELKKVSIFATTK</sequence>
<organism evidence="1 2">
    <name type="scientific">Riemerella anatipestifer</name>
    <name type="common">Moraxella anatipestifer</name>
    <dbReference type="NCBI Taxonomy" id="34085"/>
    <lineage>
        <taxon>Bacteria</taxon>
        <taxon>Pseudomonadati</taxon>
        <taxon>Bacteroidota</taxon>
        <taxon>Flavobacteriia</taxon>
        <taxon>Flavobacteriales</taxon>
        <taxon>Weeksellaceae</taxon>
        <taxon>Riemerella</taxon>
    </lineage>
</organism>
<evidence type="ECO:0000313" key="1">
    <source>
        <dbReference type="EMBL" id="AQY22124.1"/>
    </source>
</evidence>
<protein>
    <submittedName>
        <fullName evidence="1">Uncharacterized protein</fullName>
    </submittedName>
</protein>
<evidence type="ECO:0000313" key="2">
    <source>
        <dbReference type="Proteomes" id="UP000189883"/>
    </source>
</evidence>
<accession>A0A1S7DSN7</accession>
<name>A0A1S7DSN7_RIEAN</name>
<dbReference type="Proteomes" id="UP000189883">
    <property type="component" value="Chromosome"/>
</dbReference>
<reference evidence="1 2" key="1">
    <citation type="submission" date="2015-06" db="EMBL/GenBank/DDBJ databases">
        <title>R. anatipestifer strain HXb2 is the most virulent strain so far, and the genome sequence would help us uncover the pathogenesis.</title>
        <authorList>
            <person name="Hu Q."/>
            <person name="Qi J."/>
            <person name="Bo H."/>
            <person name="Liu G."/>
            <person name="Tao M."/>
            <person name="Ding Y."/>
            <person name="Xue Y."/>
        </authorList>
    </citation>
    <scope>NUCLEOTIDE SEQUENCE [LARGE SCALE GENOMIC DNA]</scope>
    <source>
        <strain evidence="1 2">HXb2</strain>
    </source>
</reference>